<evidence type="ECO:0000313" key="3">
    <source>
        <dbReference type="Proteomes" id="UP000308114"/>
    </source>
</evidence>
<feature type="transmembrane region" description="Helical" evidence="1">
    <location>
        <begin position="26"/>
        <end position="44"/>
    </location>
</feature>
<keyword evidence="1" id="KW-0472">Membrane</keyword>
<comment type="caution">
    <text evidence="2">The sequence shown here is derived from an EMBL/GenBank/DDBJ whole genome shotgun (WGS) entry which is preliminary data.</text>
</comment>
<name>A0A4U2PYJ6_9BACL</name>
<sequence>MYWFIPFIIFVGLIPVKLLTGTRWKTIIWTAIFSAVLTAVTIYIDFRIETWDTEVWSGKVTDWHHKEEWDEWHPPRKSCSKDSNGKEKCTRHSGYWEHHNAENSIYTTDDGWIRVDRAPDGSTFGDSWPNNTATLKWFWPYGTPSASTHHYLNKVQASYSIFRHKDIDVEQYSDLPEYPKAVLNYIDINRIIGQVPNKAKALRMLASMNTELNKPVPNPEKPGKTKSWKQVNLIFVHVGLNKTQDYGFALQDKWEGGNKNDFVVAFSTNDKNELLWVYPFSWSEVELLKIEVRDYMMNVHQITDFVPIVKKVGNLVAARFERKSFSDFDYLQIDISLGGWVSICALNLMLVGLYCQNVLEQKRERQLQERGVTG</sequence>
<dbReference type="AlphaFoldDB" id="A0A4U2PYJ6"/>
<organism evidence="2 3">
    <name type="scientific">Paenibacillus terrae</name>
    <dbReference type="NCBI Taxonomy" id="159743"/>
    <lineage>
        <taxon>Bacteria</taxon>
        <taxon>Bacillati</taxon>
        <taxon>Bacillota</taxon>
        <taxon>Bacilli</taxon>
        <taxon>Bacillales</taxon>
        <taxon>Paenibacillaceae</taxon>
        <taxon>Paenibacillus</taxon>
    </lineage>
</organism>
<keyword evidence="1" id="KW-1133">Transmembrane helix</keyword>
<keyword evidence="1" id="KW-0812">Transmembrane</keyword>
<reference evidence="2 3" key="1">
    <citation type="submission" date="2018-01" db="EMBL/GenBank/DDBJ databases">
        <title>Bacillales members from the olive rhizosphere are effective biological control agents against Verticillium dahliae.</title>
        <authorList>
            <person name="Gomez-Lama C."/>
            <person name="Legarda G."/>
            <person name="Ruano-Rosa D."/>
            <person name="Pizarro-Tobias P."/>
            <person name="Valverde-Corredor A."/>
            <person name="Niqui J.L."/>
            <person name="Trivino J.C."/>
            <person name="Roca A."/>
            <person name="Mercado-Blanco J."/>
        </authorList>
    </citation>
    <scope>NUCLEOTIDE SEQUENCE [LARGE SCALE GENOMIC DNA]</scope>
    <source>
        <strain evidence="2 3">PIC167</strain>
    </source>
</reference>
<dbReference type="Proteomes" id="UP000308114">
    <property type="component" value="Unassembled WGS sequence"/>
</dbReference>
<protein>
    <submittedName>
        <fullName evidence="2">Uncharacterized protein</fullName>
    </submittedName>
</protein>
<dbReference type="RefSeq" id="WP_137061656.1">
    <property type="nucleotide sequence ID" value="NZ_PNXQ01000012.1"/>
</dbReference>
<feature type="transmembrane region" description="Helical" evidence="1">
    <location>
        <begin position="337"/>
        <end position="355"/>
    </location>
</feature>
<accession>A0A4U2PYJ6</accession>
<gene>
    <name evidence="2" type="ORF">C1I60_10410</name>
</gene>
<proteinExistence type="predicted"/>
<evidence type="ECO:0000313" key="2">
    <source>
        <dbReference type="EMBL" id="TKH43789.1"/>
    </source>
</evidence>
<evidence type="ECO:0000256" key="1">
    <source>
        <dbReference type="SAM" id="Phobius"/>
    </source>
</evidence>
<dbReference type="EMBL" id="PNXQ01000012">
    <property type="protein sequence ID" value="TKH43789.1"/>
    <property type="molecule type" value="Genomic_DNA"/>
</dbReference>